<dbReference type="InterPro" id="IPR046348">
    <property type="entry name" value="SIS_dom_sf"/>
</dbReference>
<evidence type="ECO:0008006" key="8">
    <source>
        <dbReference type="Google" id="ProtNLM"/>
    </source>
</evidence>
<dbReference type="EMBL" id="BSNL01000001">
    <property type="protein sequence ID" value="GLQ28092.1"/>
    <property type="molecule type" value="Genomic_DNA"/>
</dbReference>
<dbReference type="PROSITE" id="PS51464">
    <property type="entry name" value="SIS"/>
    <property type="match status" value="1"/>
</dbReference>
<accession>A0ABQ5VM22</accession>
<dbReference type="PANTHER" id="PTHR30514">
    <property type="entry name" value="GLUCOKINASE"/>
    <property type="match status" value="1"/>
</dbReference>
<dbReference type="PROSITE" id="PS51071">
    <property type="entry name" value="HTH_RPIR"/>
    <property type="match status" value="1"/>
</dbReference>
<dbReference type="InterPro" id="IPR009057">
    <property type="entry name" value="Homeodomain-like_sf"/>
</dbReference>
<sequence>MKHSPDERFPGGYLDLQLSFEQQLSGKYASLSAKLKEAADFVVANPIDVATRSLRALSKDANLSPATFSRMSTALGYDSYEDLRDVLRLSIEHRGNTFSHRVEALQQRHGGGDQGFLTEHLLECAGNLQNLEAAIDRPMLEACVERLHSARKVLVVGALGSTGIAEYLAYMASFIADNWSMASRMGASLASGLVGMSDQDVMIVMTKPPFASNAINAAREAHDAGAFVIVITDTHTCPALVHASAHFIVSTESQHFFSSYAATVVLCEVLIGMLAGRAGAPAMDRIAEVELRNRRLSEVWAGS</sequence>
<proteinExistence type="predicted"/>
<evidence type="ECO:0000256" key="2">
    <source>
        <dbReference type="ARBA" id="ARBA00023125"/>
    </source>
</evidence>
<dbReference type="InterPro" id="IPR001347">
    <property type="entry name" value="SIS_dom"/>
</dbReference>
<reference evidence="6" key="2">
    <citation type="submission" date="2023-01" db="EMBL/GenBank/DDBJ databases">
        <title>Draft genome sequence of Sulfitobacter pacificus strain NBRC 109915.</title>
        <authorList>
            <person name="Sun Q."/>
            <person name="Mori K."/>
        </authorList>
    </citation>
    <scope>NUCLEOTIDE SEQUENCE</scope>
    <source>
        <strain evidence="6">NBRC 109915</strain>
    </source>
</reference>
<organism evidence="6 7">
    <name type="scientific">Sulfitobacter pacificus</name>
    <dbReference type="NCBI Taxonomy" id="1499314"/>
    <lineage>
        <taxon>Bacteria</taxon>
        <taxon>Pseudomonadati</taxon>
        <taxon>Pseudomonadota</taxon>
        <taxon>Alphaproteobacteria</taxon>
        <taxon>Rhodobacterales</taxon>
        <taxon>Roseobacteraceae</taxon>
        <taxon>Sulfitobacter</taxon>
    </lineage>
</organism>
<dbReference type="Proteomes" id="UP001161388">
    <property type="component" value="Unassembled WGS sequence"/>
</dbReference>
<dbReference type="CDD" id="cd05013">
    <property type="entry name" value="SIS_RpiR"/>
    <property type="match status" value="1"/>
</dbReference>
<evidence type="ECO:0000259" key="5">
    <source>
        <dbReference type="PROSITE" id="PS51464"/>
    </source>
</evidence>
<gene>
    <name evidence="6" type="ORF">GCM10007927_28950</name>
</gene>
<evidence type="ECO:0000256" key="1">
    <source>
        <dbReference type="ARBA" id="ARBA00023015"/>
    </source>
</evidence>
<dbReference type="InterPro" id="IPR035472">
    <property type="entry name" value="RpiR-like_SIS"/>
</dbReference>
<keyword evidence="2" id="KW-0238">DNA-binding</keyword>
<dbReference type="PANTHER" id="PTHR30514:SF18">
    <property type="entry name" value="RPIR-FAMILY TRANSCRIPTIONAL REGULATOR"/>
    <property type="match status" value="1"/>
</dbReference>
<dbReference type="InterPro" id="IPR000281">
    <property type="entry name" value="HTH_RpiR"/>
</dbReference>
<dbReference type="Pfam" id="PF01380">
    <property type="entry name" value="SIS"/>
    <property type="match status" value="1"/>
</dbReference>
<dbReference type="RefSeq" id="WP_284374526.1">
    <property type="nucleotide sequence ID" value="NZ_BSNL01000001.1"/>
</dbReference>
<keyword evidence="7" id="KW-1185">Reference proteome</keyword>
<dbReference type="SUPFAM" id="SSF46689">
    <property type="entry name" value="Homeodomain-like"/>
    <property type="match status" value="1"/>
</dbReference>
<dbReference type="Gene3D" id="1.10.10.10">
    <property type="entry name" value="Winged helix-like DNA-binding domain superfamily/Winged helix DNA-binding domain"/>
    <property type="match status" value="1"/>
</dbReference>
<dbReference type="Gene3D" id="3.40.50.10490">
    <property type="entry name" value="Glucose-6-phosphate isomerase like protein, domain 1"/>
    <property type="match status" value="1"/>
</dbReference>
<protein>
    <recommendedName>
        <fullName evidence="8">Transcriptional regulator, RpiR family</fullName>
    </recommendedName>
</protein>
<name>A0ABQ5VM22_9RHOB</name>
<dbReference type="SUPFAM" id="SSF53697">
    <property type="entry name" value="SIS domain"/>
    <property type="match status" value="1"/>
</dbReference>
<dbReference type="InterPro" id="IPR036388">
    <property type="entry name" value="WH-like_DNA-bd_sf"/>
</dbReference>
<keyword evidence="1" id="KW-0805">Transcription regulation</keyword>
<reference evidence="6" key="1">
    <citation type="journal article" date="2014" name="Int. J. Syst. Evol. Microbiol.">
        <title>Complete genome of a new Firmicutes species belonging to the dominant human colonic microbiota ('Ruminococcus bicirculans') reveals two chromosomes and a selective capacity to utilize plant glucans.</title>
        <authorList>
            <consortium name="NISC Comparative Sequencing Program"/>
            <person name="Wegmann U."/>
            <person name="Louis P."/>
            <person name="Goesmann A."/>
            <person name="Henrissat B."/>
            <person name="Duncan S.H."/>
            <person name="Flint H.J."/>
        </authorList>
    </citation>
    <scope>NUCLEOTIDE SEQUENCE</scope>
    <source>
        <strain evidence="6">NBRC 109915</strain>
    </source>
</reference>
<feature type="domain" description="SIS" evidence="5">
    <location>
        <begin position="143"/>
        <end position="280"/>
    </location>
</feature>
<feature type="domain" description="HTH rpiR-type" evidence="4">
    <location>
        <begin position="18"/>
        <end position="94"/>
    </location>
</feature>
<evidence type="ECO:0000313" key="7">
    <source>
        <dbReference type="Proteomes" id="UP001161388"/>
    </source>
</evidence>
<dbReference type="InterPro" id="IPR047640">
    <property type="entry name" value="RpiR-like"/>
</dbReference>
<evidence type="ECO:0000256" key="3">
    <source>
        <dbReference type="ARBA" id="ARBA00023163"/>
    </source>
</evidence>
<comment type="caution">
    <text evidence="6">The sequence shown here is derived from an EMBL/GenBank/DDBJ whole genome shotgun (WGS) entry which is preliminary data.</text>
</comment>
<evidence type="ECO:0000259" key="4">
    <source>
        <dbReference type="PROSITE" id="PS51071"/>
    </source>
</evidence>
<keyword evidence="3" id="KW-0804">Transcription</keyword>
<evidence type="ECO:0000313" key="6">
    <source>
        <dbReference type="EMBL" id="GLQ28092.1"/>
    </source>
</evidence>